<reference evidence="3 4" key="1">
    <citation type="submission" date="2018-04" db="EMBL/GenBank/DDBJ databases">
        <title>Novel Campyloabacter and Helicobacter Species and Strains.</title>
        <authorList>
            <person name="Mannion A.J."/>
            <person name="Shen Z."/>
            <person name="Fox J.G."/>
        </authorList>
    </citation>
    <scope>NUCLEOTIDE SEQUENCE [LARGE SCALE GENOMIC DNA]</scope>
    <source>
        <strain evidence="3 4">MIT 04-9366</strain>
    </source>
</reference>
<dbReference type="Proteomes" id="UP000257045">
    <property type="component" value="Unassembled WGS sequence"/>
</dbReference>
<comment type="caution">
    <text evidence="3">The sequence shown here is derived from an EMBL/GenBank/DDBJ whole genome shotgun (WGS) entry which is preliminary data.</text>
</comment>
<gene>
    <name evidence="3" type="ORF">CQA58_03110</name>
</gene>
<dbReference type="OrthoDB" id="5337046at2"/>
<dbReference type="Gene3D" id="2.40.128.130">
    <property type="entry name" value="Autotransporter beta-domain"/>
    <property type="match status" value="1"/>
</dbReference>
<accession>A0A3D8J1N3</accession>
<proteinExistence type="predicted"/>
<dbReference type="SUPFAM" id="SSF103515">
    <property type="entry name" value="Autotransporter"/>
    <property type="match status" value="1"/>
</dbReference>
<evidence type="ECO:0000313" key="4">
    <source>
        <dbReference type="Proteomes" id="UP000257045"/>
    </source>
</evidence>
<feature type="compositionally biased region" description="Polar residues" evidence="1">
    <location>
        <begin position="886"/>
        <end position="895"/>
    </location>
</feature>
<dbReference type="EMBL" id="NXLV01000004">
    <property type="protein sequence ID" value="RDU71116.1"/>
    <property type="molecule type" value="Genomic_DNA"/>
</dbReference>
<keyword evidence="4" id="KW-1185">Reference proteome</keyword>
<organism evidence="3 4">
    <name type="scientific">Helicobacter brantae</name>
    <dbReference type="NCBI Taxonomy" id="375927"/>
    <lineage>
        <taxon>Bacteria</taxon>
        <taxon>Pseudomonadati</taxon>
        <taxon>Campylobacterota</taxon>
        <taxon>Epsilonproteobacteria</taxon>
        <taxon>Campylobacterales</taxon>
        <taxon>Helicobacteraceae</taxon>
        <taxon>Helicobacter</taxon>
    </lineage>
</organism>
<evidence type="ECO:0000259" key="2">
    <source>
        <dbReference type="PROSITE" id="PS51208"/>
    </source>
</evidence>
<evidence type="ECO:0000313" key="3">
    <source>
        <dbReference type="EMBL" id="RDU71116.1"/>
    </source>
</evidence>
<dbReference type="RefSeq" id="WP_115569262.1">
    <property type="nucleotide sequence ID" value="NZ_NXLV01000004.1"/>
</dbReference>
<dbReference type="PROSITE" id="PS51208">
    <property type="entry name" value="AUTOTRANSPORTER"/>
    <property type="match status" value="1"/>
</dbReference>
<feature type="region of interest" description="Disordered" evidence="1">
    <location>
        <begin position="886"/>
        <end position="906"/>
    </location>
</feature>
<protein>
    <recommendedName>
        <fullName evidence="2">Autotransporter domain-containing protein</fullName>
    </recommendedName>
</protein>
<evidence type="ECO:0000256" key="1">
    <source>
        <dbReference type="SAM" id="MobiDB-lite"/>
    </source>
</evidence>
<name>A0A3D8J1N3_9HELI</name>
<dbReference type="InterPro" id="IPR036709">
    <property type="entry name" value="Autotransporte_beta_dom_sf"/>
</dbReference>
<dbReference type="InterPro" id="IPR005546">
    <property type="entry name" value="Autotransporte_beta"/>
</dbReference>
<sequence>MGGGVVADSNTLSSQTLVAKPSRFFKPLIASSLALALGVSVVSADTSITIPNDPNSGWNFIWNGVDGSQAGGSNTDVYQPALNSGTDPIQTLTFQFGGSSVSGSGNATTYTATTNDTSITLNGGGKAIQMGDGTGTLNVNFSNINNTNFTLDLSNTANLTYSFVGNIATLGTNYNGSRYFKATFGASVKGNITLDSGGLTNTSNPALTFNNGAKLEGNLNVNFEDTGIVFNGEGGAITGKVSKTSTGGLTINFDDTHGGSIEDGITISGGNTNTNININNLTTITGAISLSSSTNAFNFIGDSKTITGDINLSGGTTTINNLSTMTGNINASNGGTIIFGTNTQVDGNIDTYRSDYVDYTTTIKGLGSINNITTTGNADYVRTRFSKIIFGNDAKVYGTIRAKNYAVNHLVFTQASTLKAKNNNGIEILANQTVSGLGSFSKNILIFSGNTTAKISTLSASGDYSYGVLAEHTFNALNYNANATNSTEIASITSSRGYNLIGKDLVTYTASGETITYNANIFQDHGDYKKQIKDTALSEFVKTSHSASGTFVFGVDNTSNAINTTGSGKNYININGITTIKGNIFTLDKVSNLTVENHNNLLVLTGTSATLGENSNTISIKVDNGGNVANHRNSTNTLLLGATTNTLNLTELSALGTWGATPAKNFNAISINSGATTANITTISSDYGNNIIGKDLITQASGYDTTLFTGANNAVMNTTNFASTFMSSTYTATGTYTFGSVTAGNGGNYINVENLTITGAITANGGNNYIHTSGTSSLASITTGNNTNQIMLNGSINSISGNITTSNSGTNTISSTQDLQISKSGELQISAQWGKNSISAQTITLGNESNKVSLGVSGDSATQEAKNSITASGALTAHFSTISTAGTISNTTNGKHTNEISGGAGSSISIESMSANSNQSNNTALNSNTITLTGAGNISVSENISAGHGSNTFVFSADNSTFSMGASNSKLTLNGNGNNTFNIQGNTKITSDITAEKTAGSGKNIFKISNTKSLTFANSDDSSATTLTTNSGATEINFLGDSGGSTGTFSGNVSTTGGSTTFVFTNDGGTYSLANGNTLSTSGAGQNIIDLSNKSATISNDLKFSGIGEISSGAGNIIKIGANKTLTLNSGNGNINTSSGATTLNFNGANAGLSGNVSTSGGTTAINFNDTSSITGTLTTSSTGTTNIAITNGKSGSISGAVTAGGEAMNIDFLAGSEATTLTLGSSGNGTLSTTAGTTSINFNGSNGVLSGLVDTNGSNAITTIAIADNSGGTISGAVSTNTTNGTTNISFANGENAKSLTLSASGNTLTNITFGDNDSTNNTINLGSGKTEFFDAVSVGGGNTTQALAFSLSDDTELALTKGLTTGNNGATTLSVVADATNGVVLSGGSVELTSLNMALGTTSASTLTFKNTSTTIDTFTSNVSDSVVNKLVMGEGSSSVSVGSTASRTKFDLDFSDTSNTAKTFTLEKGENTIKQLTVSDTGANTLAIKAGSTTINSVSDLSGKDFTLALSSDTQTPSNTLVRLDSAISGVKATFKGGTSLADQVHFSELLLAGNGTNTLSSVTTSASNAKITLESISNAEISSLAFNDNGSMLLGFSGTGDSTLALGGSVVVGDRQTLGISIGGSGTRALKVDGNITFNQGSTLVIDFQKTQASTDKITATLGAQGQKFTIGDNSNSIINLRGGAGTSTLNGSIELTGGTNTINFIDTATMGDVIKLTNGSNIINVYAGEDESNMIVGTMAVSDVGGVNNTINLGNFSKLNLTDSHNTAGAGELKTTATNILNFNGSNAVLQGGFGVGNDGTTGTATINVKNIGAVITGNVTNASVSFSEIDDSTLTLKGATNTISSLGATDVTGSKLVLDSTSNQVETTLASSITRDGVGLKFGVGSNAKKFIFQEADNILSGIELDTNASTNNTLALNKGKTTFKNAMVVGASQGITFELANNTELSLDDGMSGAGDSVLKVAENGSATLSGGAITLKTAHLSGDDSTLTLSAQNTNITTLNANATTSNTLELDSSSNNVIATIGTISNTNNNLTLAFKGNETYSNTLNLENKTLQNIKVISGVNNKIAFSGNNNTITQALVTNGSGITFQVNDNAKLSITEALDNSSGGNISLDLQNNSELTLHKSSTINSLSANNATIDIHNMDSNPLTRGSGNQLVIGNNGGSYKGVASFVVDVGASGVTDSVVFKNVTKQDNGSKSEAIIKVLGTYDDIINRATDTLVAKVIDSGYNPEDGSTANMEVIGGKSLVGGTVVEVLELNQQVTFDSINYYIGAIKDEGAPIQYQEVASSALTVNYDLYLANFNSLNKRMGELRESEHNQGVWARVFGGNMSNDFGAGSKTDYLTAQAGYDYSLSIGESARNFMGIAVAYGTSDTKGNTLSMNGLVGASDSISLDKVNSNMIEVGLYNSYVADSGWYNDTILKFDYIMSEFSLSNDPNTMSNTSNFAMVLSDEFGYRYKFAESEKGSWYIDPQVEVAFGYFNQSDFNREMYNMVGTSTTMQATQDSILTLRTRAGASLGKKFTTEKGFASLYVGAFYEYDYINGGSASMQGEVGGTTTTLDSIESNGRAVLNIGSNIELTKGARMYIDVEKSFGDKQRTFMQFNLGARYSF</sequence>
<dbReference type="SMART" id="SM00869">
    <property type="entry name" value="Autotransporter"/>
    <property type="match status" value="1"/>
</dbReference>
<feature type="domain" description="Autotransporter" evidence="2">
    <location>
        <begin position="2321"/>
        <end position="2617"/>
    </location>
</feature>